<gene>
    <name evidence="2" type="ORF">M413DRAFT_433804</name>
</gene>
<evidence type="ECO:0000256" key="1">
    <source>
        <dbReference type="SAM" id="MobiDB-lite"/>
    </source>
</evidence>
<dbReference type="AlphaFoldDB" id="A0A0C2XAD7"/>
<organism evidence="2 3">
    <name type="scientific">Hebeloma cylindrosporum</name>
    <dbReference type="NCBI Taxonomy" id="76867"/>
    <lineage>
        <taxon>Eukaryota</taxon>
        <taxon>Fungi</taxon>
        <taxon>Dikarya</taxon>
        <taxon>Basidiomycota</taxon>
        <taxon>Agaricomycotina</taxon>
        <taxon>Agaricomycetes</taxon>
        <taxon>Agaricomycetidae</taxon>
        <taxon>Agaricales</taxon>
        <taxon>Agaricineae</taxon>
        <taxon>Hymenogastraceae</taxon>
        <taxon>Hebeloma</taxon>
    </lineage>
</organism>
<keyword evidence="3" id="KW-1185">Reference proteome</keyword>
<reference evidence="3" key="2">
    <citation type="submission" date="2015-01" db="EMBL/GenBank/DDBJ databases">
        <title>Evolutionary Origins and Diversification of the Mycorrhizal Mutualists.</title>
        <authorList>
            <consortium name="DOE Joint Genome Institute"/>
            <consortium name="Mycorrhizal Genomics Consortium"/>
            <person name="Kohler A."/>
            <person name="Kuo A."/>
            <person name="Nagy L.G."/>
            <person name="Floudas D."/>
            <person name="Copeland A."/>
            <person name="Barry K.W."/>
            <person name="Cichocki N."/>
            <person name="Veneault-Fourrey C."/>
            <person name="LaButti K."/>
            <person name="Lindquist E.A."/>
            <person name="Lipzen A."/>
            <person name="Lundell T."/>
            <person name="Morin E."/>
            <person name="Murat C."/>
            <person name="Riley R."/>
            <person name="Ohm R."/>
            <person name="Sun H."/>
            <person name="Tunlid A."/>
            <person name="Henrissat B."/>
            <person name="Grigoriev I.V."/>
            <person name="Hibbett D.S."/>
            <person name="Martin F."/>
        </authorList>
    </citation>
    <scope>NUCLEOTIDE SEQUENCE [LARGE SCALE GENOMIC DNA]</scope>
    <source>
        <strain evidence="3">h7</strain>
    </source>
</reference>
<name>A0A0C2XAD7_HEBCY</name>
<accession>A0A0C2XAD7</accession>
<sequence length="276" mass="30266">MSLTPTVFVTFQGHVKYLQDHTASIKETGDPGEITQGCTLYLWKLAEATNVVICSSNLYAHICSLINKLALLVRLCLPMPTEFTKLAGVTCQIKDLPTIAASTLPMPGNSPSQEGPKKKGKKGKRSSKTNGAILDLSQEEVSDSSATQIDAFLAKKEAPSISSNSGKTLASTAQAMKEAVLYSSLSTQNRPHAEHNLLDDEAATATSQSIKQAASEWKSANLGSREEHVKSCSLQLTLLQEDKADYMFRMCYYEHWYSRCVQQIRETEELLANDVE</sequence>
<dbReference type="HOGENOM" id="CLU_987142_0_0_1"/>
<dbReference type="Proteomes" id="UP000053424">
    <property type="component" value="Unassembled WGS sequence"/>
</dbReference>
<feature type="compositionally biased region" description="Basic residues" evidence="1">
    <location>
        <begin position="118"/>
        <end position="127"/>
    </location>
</feature>
<protein>
    <submittedName>
        <fullName evidence="2">Uncharacterized protein</fullName>
    </submittedName>
</protein>
<evidence type="ECO:0000313" key="3">
    <source>
        <dbReference type="Proteomes" id="UP000053424"/>
    </source>
</evidence>
<reference evidence="2 3" key="1">
    <citation type="submission" date="2014-04" db="EMBL/GenBank/DDBJ databases">
        <authorList>
            <consortium name="DOE Joint Genome Institute"/>
            <person name="Kuo A."/>
            <person name="Gay G."/>
            <person name="Dore J."/>
            <person name="Kohler A."/>
            <person name="Nagy L.G."/>
            <person name="Floudas D."/>
            <person name="Copeland A."/>
            <person name="Barry K.W."/>
            <person name="Cichocki N."/>
            <person name="Veneault-Fourrey C."/>
            <person name="LaButti K."/>
            <person name="Lindquist E.A."/>
            <person name="Lipzen A."/>
            <person name="Lundell T."/>
            <person name="Morin E."/>
            <person name="Murat C."/>
            <person name="Sun H."/>
            <person name="Tunlid A."/>
            <person name="Henrissat B."/>
            <person name="Grigoriev I.V."/>
            <person name="Hibbett D.S."/>
            <person name="Martin F."/>
            <person name="Nordberg H.P."/>
            <person name="Cantor M.N."/>
            <person name="Hua S.X."/>
        </authorList>
    </citation>
    <scope>NUCLEOTIDE SEQUENCE [LARGE SCALE GENOMIC DNA]</scope>
    <source>
        <strain evidence="3">h7</strain>
    </source>
</reference>
<feature type="region of interest" description="Disordered" evidence="1">
    <location>
        <begin position="102"/>
        <end position="139"/>
    </location>
</feature>
<dbReference type="EMBL" id="KN831838">
    <property type="protein sequence ID" value="KIM34968.1"/>
    <property type="molecule type" value="Genomic_DNA"/>
</dbReference>
<evidence type="ECO:0000313" key="2">
    <source>
        <dbReference type="EMBL" id="KIM34968.1"/>
    </source>
</evidence>
<proteinExistence type="predicted"/>